<feature type="chain" id="PRO_5040972230" evidence="2">
    <location>
        <begin position="23"/>
        <end position="533"/>
    </location>
</feature>
<evidence type="ECO:0000313" key="4">
    <source>
        <dbReference type="Proteomes" id="UP001147733"/>
    </source>
</evidence>
<dbReference type="OrthoDB" id="10261782at2759"/>
<dbReference type="PANTHER" id="PTHR35204:SF1">
    <property type="entry name" value="ENTEROTOXIN"/>
    <property type="match status" value="1"/>
</dbReference>
<feature type="region of interest" description="Disordered" evidence="1">
    <location>
        <begin position="94"/>
        <end position="145"/>
    </location>
</feature>
<comment type="caution">
    <text evidence="3">The sequence shown here is derived from an EMBL/GenBank/DDBJ whole genome shotgun (WGS) entry which is preliminary data.</text>
</comment>
<sequence>MHTFRQLTIGLLLNLLVCCSTASTADPTIQNANHIFNVIHDSMRQWGSSLHHNGVSFFLATVPAGTQFYHGTSIPGIVSGTEWLAFEPEHAMVFARPHRGPPPPNPPDGDSDKEDQNSHHEELRRRHDQDPSHPPPDFKDVDENDSGYLHTYAAAKDLRLVYIDGMSAGKTNKGTLDSQDYVLFNGTIENFSKDKKPHRGSGGEYARAKKACEMAENEWEGRIDGVLRMEAGFEIILCSFERDLTPIRTTQIKKDTRSWGKGKGGPKLHGPPGGDKKRTGSGPGPGGHGPDSSRWMRAVTSRYDSIGGNRVSLNYDSFVTAYSHEFNLFPNDSTLPRLAHLSPINWATLRSEITAMVSSQDPKSSWDWQATADMIVTRYSDELSYMASGNFAEIKDFRDHIEMLLSPFIDYSERNISEEAEICATQFLPFQVQDDKPLAAHALHHVAHTICSTLLEAWAEERLSLAQGRMRSLIAYLDWTTWKECRGCKDNEICVVPIWPMGTISDYDDPKCRDASRPYEGEDGDSYWGGMHG</sequence>
<evidence type="ECO:0000256" key="2">
    <source>
        <dbReference type="SAM" id="SignalP"/>
    </source>
</evidence>
<keyword evidence="2" id="KW-0732">Signal</keyword>
<proteinExistence type="predicted"/>
<dbReference type="PANTHER" id="PTHR35204">
    <property type="entry name" value="YALI0A21131P"/>
    <property type="match status" value="1"/>
</dbReference>
<organism evidence="3 4">
    <name type="scientific">Penicillium citrinum</name>
    <dbReference type="NCBI Taxonomy" id="5077"/>
    <lineage>
        <taxon>Eukaryota</taxon>
        <taxon>Fungi</taxon>
        <taxon>Dikarya</taxon>
        <taxon>Ascomycota</taxon>
        <taxon>Pezizomycotina</taxon>
        <taxon>Eurotiomycetes</taxon>
        <taxon>Eurotiomycetidae</taxon>
        <taxon>Eurotiales</taxon>
        <taxon>Aspergillaceae</taxon>
        <taxon>Penicillium</taxon>
    </lineage>
</organism>
<dbReference type="InterPro" id="IPR038921">
    <property type="entry name" value="YOR389W-like"/>
</dbReference>
<reference evidence="3" key="2">
    <citation type="journal article" date="2023" name="IMA Fungus">
        <title>Comparative genomic study of the Penicillium genus elucidates a diverse pangenome and 15 lateral gene transfer events.</title>
        <authorList>
            <person name="Petersen C."/>
            <person name="Sorensen T."/>
            <person name="Nielsen M.R."/>
            <person name="Sondergaard T.E."/>
            <person name="Sorensen J.L."/>
            <person name="Fitzpatrick D.A."/>
            <person name="Frisvad J.C."/>
            <person name="Nielsen K.L."/>
        </authorList>
    </citation>
    <scope>NUCLEOTIDE SEQUENCE</scope>
    <source>
        <strain evidence="3">IBT 23319</strain>
    </source>
</reference>
<accession>A0A9W9P4I1</accession>
<feature type="compositionally biased region" description="Gly residues" evidence="1">
    <location>
        <begin position="261"/>
        <end position="273"/>
    </location>
</feature>
<reference evidence="3" key="1">
    <citation type="submission" date="2022-11" db="EMBL/GenBank/DDBJ databases">
        <authorList>
            <person name="Petersen C."/>
        </authorList>
    </citation>
    <scope>NUCLEOTIDE SEQUENCE</scope>
    <source>
        <strain evidence="3">IBT 23319</strain>
    </source>
</reference>
<evidence type="ECO:0000256" key="1">
    <source>
        <dbReference type="SAM" id="MobiDB-lite"/>
    </source>
</evidence>
<feature type="region of interest" description="Disordered" evidence="1">
    <location>
        <begin position="251"/>
        <end position="295"/>
    </location>
</feature>
<evidence type="ECO:0000313" key="3">
    <source>
        <dbReference type="EMBL" id="KAJ5233937.1"/>
    </source>
</evidence>
<feature type="signal peptide" evidence="2">
    <location>
        <begin position="1"/>
        <end position="22"/>
    </location>
</feature>
<feature type="compositionally biased region" description="Basic and acidic residues" evidence="1">
    <location>
        <begin position="114"/>
        <end position="141"/>
    </location>
</feature>
<protein>
    <submittedName>
        <fullName evidence="3">Uncharacterized protein</fullName>
    </submittedName>
</protein>
<dbReference type="RefSeq" id="XP_056501437.1">
    <property type="nucleotide sequence ID" value="XM_056644623.1"/>
</dbReference>
<dbReference type="AlphaFoldDB" id="A0A9W9P4I1"/>
<dbReference type="GeneID" id="81383790"/>
<gene>
    <name evidence="3" type="ORF">N7469_005703</name>
</gene>
<dbReference type="EMBL" id="JAPQKT010000004">
    <property type="protein sequence ID" value="KAJ5233937.1"/>
    <property type="molecule type" value="Genomic_DNA"/>
</dbReference>
<name>A0A9W9P4I1_PENCI</name>
<dbReference type="Proteomes" id="UP001147733">
    <property type="component" value="Unassembled WGS sequence"/>
</dbReference>
<keyword evidence="4" id="KW-1185">Reference proteome</keyword>